<keyword evidence="7" id="KW-0378">Hydrolase</keyword>
<evidence type="ECO:0000256" key="10">
    <source>
        <dbReference type="ARBA" id="ARBA00022842"/>
    </source>
</evidence>
<dbReference type="FunFam" id="1.10.1520.10:FF:000032">
    <property type="entry name" value="Dicer-like protein 2"/>
    <property type="match status" value="1"/>
</dbReference>
<dbReference type="CDD" id="cd18034">
    <property type="entry name" value="DEXHc_dicer"/>
    <property type="match status" value="1"/>
</dbReference>
<keyword evidence="3" id="KW-0930">Antiviral protein</keyword>
<evidence type="ECO:0000256" key="14">
    <source>
        <dbReference type="ARBA" id="ARBA00025403"/>
    </source>
</evidence>
<evidence type="ECO:0000256" key="11">
    <source>
        <dbReference type="ARBA" id="ARBA00022884"/>
    </source>
</evidence>
<comment type="cofactor">
    <cofactor evidence="2">
        <name>Mg(2+)</name>
        <dbReference type="ChEBI" id="CHEBI:18420"/>
    </cofactor>
</comment>
<keyword evidence="4" id="KW-0479">Metal-binding</keyword>
<dbReference type="PROSITE" id="PS50137">
    <property type="entry name" value="DS_RBD"/>
    <property type="match status" value="1"/>
</dbReference>
<gene>
    <name evidence="22" type="ORF">L249_0383</name>
</gene>
<evidence type="ECO:0000256" key="4">
    <source>
        <dbReference type="ARBA" id="ARBA00022723"/>
    </source>
</evidence>
<evidence type="ECO:0000259" key="21">
    <source>
        <dbReference type="PROSITE" id="PS51327"/>
    </source>
</evidence>
<dbReference type="Pfam" id="PF00270">
    <property type="entry name" value="DEAD"/>
    <property type="match status" value="1"/>
</dbReference>
<evidence type="ECO:0000256" key="7">
    <source>
        <dbReference type="ARBA" id="ARBA00022801"/>
    </source>
</evidence>
<comment type="function">
    <text evidence="14">Dicer-like endonuclease involved in cleaving double-stranded RNA in the RNA interference (RNAi) pathway. Produces 21 to 25 bp dsRNAs (siRNAs) which target the selective destruction of homologous RNAs leading to sequence-specific suppression of gene expression, called post-transcriptional gene silencing (PTGS). Part of a broad host defense response against viral infection and transposons.</text>
</comment>
<dbReference type="GO" id="GO:0005634">
    <property type="term" value="C:nucleus"/>
    <property type="evidence" value="ECO:0007669"/>
    <property type="project" value="TreeGrafter"/>
</dbReference>
<keyword evidence="23" id="KW-1185">Reference proteome</keyword>
<evidence type="ECO:0000256" key="12">
    <source>
        <dbReference type="ARBA" id="ARBA00023118"/>
    </source>
</evidence>
<evidence type="ECO:0000313" key="23">
    <source>
        <dbReference type="Proteomes" id="UP000253664"/>
    </source>
</evidence>
<protein>
    <recommendedName>
        <fullName evidence="24">Dicer-like protein 2</fullName>
    </recommendedName>
</protein>
<evidence type="ECO:0000256" key="13">
    <source>
        <dbReference type="ARBA" id="ARBA00023211"/>
    </source>
</evidence>
<dbReference type="PANTHER" id="PTHR14950:SF37">
    <property type="entry name" value="ENDORIBONUCLEASE DICER"/>
    <property type="match status" value="1"/>
</dbReference>
<evidence type="ECO:0000313" key="22">
    <source>
        <dbReference type="EMBL" id="RCI12147.1"/>
    </source>
</evidence>
<evidence type="ECO:0008006" key="24">
    <source>
        <dbReference type="Google" id="ProtNLM"/>
    </source>
</evidence>
<keyword evidence="13" id="KW-0464">Manganese</keyword>
<dbReference type="Gene3D" id="1.10.1520.10">
    <property type="entry name" value="Ribonuclease III domain"/>
    <property type="match status" value="2"/>
</dbReference>
<dbReference type="PROSITE" id="PS00517">
    <property type="entry name" value="RNASE_3_1"/>
    <property type="match status" value="1"/>
</dbReference>
<dbReference type="GO" id="GO:0046872">
    <property type="term" value="F:metal ion binding"/>
    <property type="evidence" value="ECO:0007669"/>
    <property type="project" value="UniProtKB-KW"/>
</dbReference>
<dbReference type="InterPro" id="IPR001650">
    <property type="entry name" value="Helicase_C-like"/>
</dbReference>
<feature type="domain" description="Helicase ATP-binding" evidence="19">
    <location>
        <begin position="68"/>
        <end position="245"/>
    </location>
</feature>
<keyword evidence="12" id="KW-0051">Antiviral defense</keyword>
<dbReference type="Pfam" id="PF03368">
    <property type="entry name" value="Dicer_dimer"/>
    <property type="match status" value="1"/>
</dbReference>
<feature type="domain" description="RNase III" evidence="18">
    <location>
        <begin position="937"/>
        <end position="1094"/>
    </location>
</feature>
<dbReference type="Pfam" id="PF00271">
    <property type="entry name" value="Helicase_C"/>
    <property type="match status" value="1"/>
</dbReference>
<keyword evidence="6" id="KW-0547">Nucleotide-binding</keyword>
<accession>A0A367LCK5</accession>
<keyword evidence="9" id="KW-0067">ATP-binding</keyword>
<evidence type="ECO:0000256" key="16">
    <source>
        <dbReference type="SAM" id="MobiDB-lite"/>
    </source>
</evidence>
<feature type="domain" description="RNase III" evidence="18">
    <location>
        <begin position="1136"/>
        <end position="1303"/>
    </location>
</feature>
<feature type="domain" description="DRBM" evidence="17">
    <location>
        <begin position="1333"/>
        <end position="1402"/>
    </location>
</feature>
<dbReference type="SMART" id="SM00487">
    <property type="entry name" value="DEXDc"/>
    <property type="match status" value="1"/>
</dbReference>
<dbReference type="InterPro" id="IPR000999">
    <property type="entry name" value="RNase_III_dom"/>
</dbReference>
<dbReference type="PROSITE" id="PS51192">
    <property type="entry name" value="HELICASE_ATP_BIND_1"/>
    <property type="match status" value="1"/>
</dbReference>
<comment type="similarity">
    <text evidence="15">Belongs to the helicase family. Dicer subfamily.</text>
</comment>
<dbReference type="SUPFAM" id="SSF54768">
    <property type="entry name" value="dsRNA-binding domain-like"/>
    <property type="match status" value="1"/>
</dbReference>
<keyword evidence="5" id="KW-0677">Repeat</keyword>
<dbReference type="InterPro" id="IPR014001">
    <property type="entry name" value="Helicase_ATP-bd"/>
</dbReference>
<comment type="cofactor">
    <cofactor evidence="1">
        <name>Mn(2+)</name>
        <dbReference type="ChEBI" id="CHEBI:29035"/>
    </cofactor>
</comment>
<dbReference type="GO" id="GO:0030422">
    <property type="term" value="P:siRNA processing"/>
    <property type="evidence" value="ECO:0007669"/>
    <property type="project" value="TreeGrafter"/>
</dbReference>
<sequence>MSCNKPLVDSSEDESDFSDGLLSPVTSTDSESDGIVTVSEAAQEASDVQASAARTAQAISPRAYQLEMLQRSLDGNVIVVMDTGSGKTQVAVMRIKAELEKTGHNKIIWFLAPTVSLCEQQFNVIRVQVAYMRTKLLTGKDNVDTWNEQTWKAALDGTRIIVTTYQVLLDALSNAFVRMDWLSLIVFDEAHNCVEKHPGSKLMRNFYHGRRDRGGTLPSILGLTATPSFNSTIEGREALEATLDALCVSPTLHREALLSHVKKPTICAADYTNSALLQSTSSMQSLQDARSAMNIHEDPYVLHLKAEPNERNRRKLERAIETKDTYSQVQINSLWTRCGNIHDQLGPWAADMYLWKASTSYQKRLDQSDDSPDHLLTRERRYVAALLEEIALKTIPPRPQKVGDISDKAHVLLNELMSVEGPVVGIVFVRERSTVTMLCQLLESCPAIVEKFRIGSMVGSSRHPGRRNLFEFSSDTDTDGLEAFRAGNVNLLVATSVLEEGIDIPACNLIVCFDMPANHKAYLQRCGRARMHESKLILLIEHTLGASRTVVELQRVVDQAFEEEQIEVRHLLLLEDSEPGGTGYFEVKETGAVLDYDNAKQRLQHFCDALSPGEFIDGHPDYILHRHTDTSPTQWSATVLLPSLVPEELRRVDGKSTWLSQKNATKEVAFEACVALFRAGLLDQHLLPFRLNVISAGQTRASKEKVDPAFDPWLQVTEAWQSGDEKWLYPLVFEDDNHMRSEYELLLPLRVEHFRPMELFRSFGARCQLQFGAARPISAHEAALLPDQTPALLAASFSHRWPVEDRPTVARFMIPGEQISRAQIGCAKFDARNEKHTSGLYLVRDASGVPFRYLGLVSAKPSIELVRCPFQDYDLAPTDVPYLVLERLTKRINLLKFLHTGGNVKTGTYKPYAWVLPEADALIDEIPMKHVHFGLMIPSILHELEVLITTKQLATTQLQSVGITDLSLVREARSARGASEPVNYERLEFLGDTILKYCTSMQAAADKPAWPEGYLATYRDSVVSNSRLCRATLDSGIAKFILTSPFNGKKWRPVYLDRYPDRSRDEAAQARTVSTKTLADVVESLIGASYVDGGDSKATACLSKFLSEECEWHQVDHNRLRLYELARSQDALPPVMEPLERLIGYSFRKKALLIEAMTHGSYALDTSRRSYERLEFLGDAMLDKIIVTSLFSLDLSLSQYQMTSLKTAMVNGDFLAFVVMENSPGEGVDDLGPVWRYMRHGSYTIGSEQKAMLTRHEALRREIREAMMKGRRYPWALLARLQAKKFVSDLFEALLGAIWVDSGSMDACKAMVGRFGILAYLEYMLRNHTDARHPKQELGEWAGRQKVKYEVDVGDGGGGGGKARYTCRVRVGDTVVGLIEDGLDPEEAQVRAADKVMRRVFTERVELDT</sequence>
<dbReference type="GO" id="GO:0051607">
    <property type="term" value="P:defense response to virus"/>
    <property type="evidence" value="ECO:0007669"/>
    <property type="project" value="UniProtKB-KW"/>
</dbReference>
<evidence type="ECO:0000256" key="6">
    <source>
        <dbReference type="ARBA" id="ARBA00022741"/>
    </source>
</evidence>
<keyword evidence="10" id="KW-0460">Magnesium</keyword>
<dbReference type="PROSITE" id="PS51327">
    <property type="entry name" value="DICER_DSRBF"/>
    <property type="match status" value="1"/>
</dbReference>
<dbReference type="InterPro" id="IPR014720">
    <property type="entry name" value="dsRBD_dom"/>
</dbReference>
<feature type="region of interest" description="Disordered" evidence="16">
    <location>
        <begin position="1"/>
        <end position="34"/>
    </location>
</feature>
<keyword evidence="8" id="KW-0347">Helicase</keyword>
<dbReference type="InterPro" id="IPR038248">
    <property type="entry name" value="Dicer_dimer_sf"/>
</dbReference>
<dbReference type="PROSITE" id="PS50142">
    <property type="entry name" value="RNASE_3_2"/>
    <property type="match status" value="2"/>
</dbReference>
<evidence type="ECO:0000256" key="3">
    <source>
        <dbReference type="ARBA" id="ARBA00022721"/>
    </source>
</evidence>
<dbReference type="Proteomes" id="UP000253664">
    <property type="component" value="Unassembled WGS sequence"/>
</dbReference>
<name>A0A367LCK5_9HYPO</name>
<dbReference type="Gene3D" id="3.30.160.380">
    <property type="entry name" value="Dicer dimerisation domain"/>
    <property type="match status" value="1"/>
</dbReference>
<evidence type="ECO:0000256" key="8">
    <source>
        <dbReference type="ARBA" id="ARBA00022806"/>
    </source>
</evidence>
<dbReference type="PANTHER" id="PTHR14950">
    <property type="entry name" value="DICER-RELATED"/>
    <property type="match status" value="1"/>
</dbReference>
<dbReference type="STRING" id="1330021.A0A367LCK5"/>
<dbReference type="EMBL" id="LKCN02000007">
    <property type="protein sequence ID" value="RCI12147.1"/>
    <property type="molecule type" value="Genomic_DNA"/>
</dbReference>
<dbReference type="Pfam" id="PF00636">
    <property type="entry name" value="Ribonuclease_3"/>
    <property type="match status" value="2"/>
</dbReference>
<dbReference type="InterPro" id="IPR027417">
    <property type="entry name" value="P-loop_NTPase"/>
</dbReference>
<dbReference type="GO" id="GO:0004386">
    <property type="term" value="F:helicase activity"/>
    <property type="evidence" value="ECO:0007669"/>
    <property type="project" value="UniProtKB-KW"/>
</dbReference>
<dbReference type="SMART" id="SM00535">
    <property type="entry name" value="RIBOc"/>
    <property type="match status" value="2"/>
</dbReference>
<evidence type="ECO:0000259" key="19">
    <source>
        <dbReference type="PROSITE" id="PS51192"/>
    </source>
</evidence>
<dbReference type="GO" id="GO:0005524">
    <property type="term" value="F:ATP binding"/>
    <property type="evidence" value="ECO:0007669"/>
    <property type="project" value="UniProtKB-KW"/>
</dbReference>
<dbReference type="CDD" id="cd00593">
    <property type="entry name" value="RIBOc"/>
    <property type="match status" value="2"/>
</dbReference>
<dbReference type="GO" id="GO:0050688">
    <property type="term" value="P:regulation of defense response to virus"/>
    <property type="evidence" value="ECO:0007669"/>
    <property type="project" value="UniProtKB-KW"/>
</dbReference>
<dbReference type="SMART" id="SM00490">
    <property type="entry name" value="HELICc"/>
    <property type="match status" value="1"/>
</dbReference>
<feature type="domain" description="Dicer dsRNA-binding fold" evidence="21">
    <location>
        <begin position="599"/>
        <end position="696"/>
    </location>
</feature>
<reference evidence="22 23" key="1">
    <citation type="journal article" date="2015" name="BMC Genomics">
        <title>Insights from the genome of Ophiocordyceps polyrhachis-furcata to pathogenicity and host specificity in insect fungi.</title>
        <authorList>
            <person name="Wichadakul D."/>
            <person name="Kobmoo N."/>
            <person name="Ingsriswang S."/>
            <person name="Tangphatsornruang S."/>
            <person name="Chantasingh D."/>
            <person name="Luangsa-ard J.J."/>
            <person name="Eurwilaichitr L."/>
        </authorList>
    </citation>
    <scope>NUCLEOTIDE SEQUENCE [LARGE SCALE GENOMIC DNA]</scope>
    <source>
        <strain evidence="22 23">BCC 54312</strain>
    </source>
</reference>
<feature type="domain" description="Helicase C-terminal" evidence="20">
    <location>
        <begin position="404"/>
        <end position="572"/>
    </location>
</feature>
<dbReference type="GO" id="GO:0003723">
    <property type="term" value="F:RNA binding"/>
    <property type="evidence" value="ECO:0007669"/>
    <property type="project" value="UniProtKB-UniRule"/>
</dbReference>
<dbReference type="InterPro" id="IPR005034">
    <property type="entry name" value="Dicer_dimerisation"/>
</dbReference>
<dbReference type="SUPFAM" id="SSF52540">
    <property type="entry name" value="P-loop containing nucleoside triphosphate hydrolases"/>
    <property type="match status" value="1"/>
</dbReference>
<evidence type="ECO:0000259" key="20">
    <source>
        <dbReference type="PROSITE" id="PS51194"/>
    </source>
</evidence>
<dbReference type="GO" id="GO:0004525">
    <property type="term" value="F:ribonuclease III activity"/>
    <property type="evidence" value="ECO:0007669"/>
    <property type="project" value="InterPro"/>
</dbReference>
<dbReference type="OrthoDB" id="416741at2759"/>
<evidence type="ECO:0000256" key="15">
    <source>
        <dbReference type="PROSITE-ProRule" id="PRU00657"/>
    </source>
</evidence>
<comment type="caution">
    <text evidence="22">The sequence shown here is derived from an EMBL/GenBank/DDBJ whole genome shotgun (WGS) entry which is preliminary data.</text>
</comment>
<dbReference type="InterPro" id="IPR011545">
    <property type="entry name" value="DEAD/DEAH_box_helicase_dom"/>
</dbReference>
<evidence type="ECO:0000259" key="17">
    <source>
        <dbReference type="PROSITE" id="PS50137"/>
    </source>
</evidence>
<dbReference type="Gene3D" id="3.40.50.300">
    <property type="entry name" value="P-loop containing nucleotide triphosphate hydrolases"/>
    <property type="match status" value="2"/>
</dbReference>
<evidence type="ECO:0000256" key="9">
    <source>
        <dbReference type="ARBA" id="ARBA00022840"/>
    </source>
</evidence>
<evidence type="ECO:0000256" key="1">
    <source>
        <dbReference type="ARBA" id="ARBA00001936"/>
    </source>
</evidence>
<dbReference type="InterPro" id="IPR036389">
    <property type="entry name" value="RNase_III_sf"/>
</dbReference>
<proteinExistence type="inferred from homology"/>
<dbReference type="PROSITE" id="PS51194">
    <property type="entry name" value="HELICASE_CTER"/>
    <property type="match status" value="1"/>
</dbReference>
<evidence type="ECO:0000256" key="2">
    <source>
        <dbReference type="ARBA" id="ARBA00001946"/>
    </source>
</evidence>
<dbReference type="GO" id="GO:0005737">
    <property type="term" value="C:cytoplasm"/>
    <property type="evidence" value="ECO:0007669"/>
    <property type="project" value="TreeGrafter"/>
</dbReference>
<evidence type="ECO:0000259" key="18">
    <source>
        <dbReference type="PROSITE" id="PS50142"/>
    </source>
</evidence>
<evidence type="ECO:0000256" key="5">
    <source>
        <dbReference type="ARBA" id="ARBA00022737"/>
    </source>
</evidence>
<dbReference type="SUPFAM" id="SSF69065">
    <property type="entry name" value="RNase III domain-like"/>
    <property type="match status" value="2"/>
</dbReference>
<organism evidence="22 23">
    <name type="scientific">Ophiocordyceps polyrhachis-furcata BCC 54312</name>
    <dbReference type="NCBI Taxonomy" id="1330021"/>
    <lineage>
        <taxon>Eukaryota</taxon>
        <taxon>Fungi</taxon>
        <taxon>Dikarya</taxon>
        <taxon>Ascomycota</taxon>
        <taxon>Pezizomycotina</taxon>
        <taxon>Sordariomycetes</taxon>
        <taxon>Hypocreomycetidae</taxon>
        <taxon>Hypocreales</taxon>
        <taxon>Ophiocordycipitaceae</taxon>
        <taxon>Ophiocordyceps</taxon>
    </lineage>
</organism>
<keyword evidence="11 15" id="KW-0694">RNA-binding</keyword>